<dbReference type="Proteomes" id="UP000184315">
    <property type="component" value="Unassembled WGS sequence"/>
</dbReference>
<proteinExistence type="predicted"/>
<gene>
    <name evidence="1" type="ORF">PL921460036</name>
</gene>
<dbReference type="RefSeq" id="WP_072716973.1">
    <property type="nucleotide sequence ID" value="NZ_LN889762.1"/>
</dbReference>
<protein>
    <submittedName>
        <fullName evidence="1">Putative Helix-turn-helix domain-containing protein</fullName>
    </submittedName>
</protein>
<dbReference type="OrthoDB" id="461107at2"/>
<reference evidence="2" key="1">
    <citation type="submission" date="2015-10" db="EMBL/GenBank/DDBJ databases">
        <authorList>
            <person name="Regsiter A."/>
            <person name="william w."/>
        </authorList>
    </citation>
    <scope>NUCLEOTIDE SEQUENCE [LARGE SCALE GENOMIC DNA]</scope>
</reference>
<sequence>MKPSERKKFAEAVRQLRGNRSTREFAKILGLSHAIIRAWENPESSVYPEKKNMEKIAILRGETISEFVSHLENPGDLPDPFERLLEQVQNQAPILSPSQISKILRILADYLDFL</sequence>
<evidence type="ECO:0000313" key="2">
    <source>
        <dbReference type="Proteomes" id="UP000184315"/>
    </source>
</evidence>
<keyword evidence="2" id="KW-1185">Reference proteome</keyword>
<organism evidence="1 2">
    <name type="scientific">Planktothrix tepida PCC 9214</name>
    <dbReference type="NCBI Taxonomy" id="671072"/>
    <lineage>
        <taxon>Bacteria</taxon>
        <taxon>Bacillati</taxon>
        <taxon>Cyanobacteriota</taxon>
        <taxon>Cyanophyceae</taxon>
        <taxon>Oscillatoriophycideae</taxon>
        <taxon>Oscillatoriales</taxon>
        <taxon>Microcoleaceae</taxon>
        <taxon>Planktothrix</taxon>
    </lineage>
</organism>
<dbReference type="EMBL" id="CZDF01000166">
    <property type="protein sequence ID" value="CUR33927.1"/>
    <property type="molecule type" value="Genomic_DNA"/>
</dbReference>
<dbReference type="AlphaFoldDB" id="A0A1J1LND0"/>
<dbReference type="InterPro" id="IPR010982">
    <property type="entry name" value="Lambda_DNA-bd_dom_sf"/>
</dbReference>
<accession>A0A1J1LND0</accession>
<dbReference type="STRING" id="671072.PL921460036"/>
<dbReference type="SUPFAM" id="SSF47413">
    <property type="entry name" value="lambda repressor-like DNA-binding domains"/>
    <property type="match status" value="1"/>
</dbReference>
<dbReference type="Gene3D" id="1.10.260.40">
    <property type="entry name" value="lambda repressor-like DNA-binding domains"/>
    <property type="match status" value="1"/>
</dbReference>
<evidence type="ECO:0000313" key="1">
    <source>
        <dbReference type="EMBL" id="CUR33927.1"/>
    </source>
</evidence>
<name>A0A1J1LND0_9CYAN</name>
<dbReference type="GO" id="GO:0003677">
    <property type="term" value="F:DNA binding"/>
    <property type="evidence" value="ECO:0007669"/>
    <property type="project" value="InterPro"/>
</dbReference>